<feature type="compositionally biased region" description="Polar residues" evidence="1">
    <location>
        <begin position="1231"/>
        <end position="1249"/>
    </location>
</feature>
<gene>
    <name evidence="2" type="ORF">G2W53_005756</name>
</gene>
<feature type="compositionally biased region" description="Low complexity" evidence="1">
    <location>
        <begin position="185"/>
        <end position="197"/>
    </location>
</feature>
<feature type="region of interest" description="Disordered" evidence="1">
    <location>
        <begin position="770"/>
        <end position="800"/>
    </location>
</feature>
<feature type="compositionally biased region" description="Low complexity" evidence="1">
    <location>
        <begin position="1201"/>
        <end position="1230"/>
    </location>
</feature>
<keyword evidence="3" id="KW-1185">Reference proteome</keyword>
<dbReference type="OrthoDB" id="784889at2759"/>
<feature type="compositionally biased region" description="Basic and acidic residues" evidence="1">
    <location>
        <begin position="487"/>
        <end position="524"/>
    </location>
</feature>
<dbReference type="PANTHER" id="PTHR34798:SF2">
    <property type="entry name" value="PROTEIN TIME FOR COFFEE"/>
    <property type="match status" value="1"/>
</dbReference>
<feature type="region of interest" description="Disordered" evidence="1">
    <location>
        <begin position="95"/>
        <end position="121"/>
    </location>
</feature>
<feature type="compositionally biased region" description="Polar residues" evidence="1">
    <location>
        <begin position="888"/>
        <end position="901"/>
    </location>
</feature>
<feature type="compositionally biased region" description="Low complexity" evidence="1">
    <location>
        <begin position="1294"/>
        <end position="1303"/>
    </location>
</feature>
<feature type="compositionally biased region" description="Low complexity" evidence="1">
    <location>
        <begin position="277"/>
        <end position="306"/>
    </location>
</feature>
<organism evidence="2 3">
    <name type="scientific">Senna tora</name>
    <dbReference type="NCBI Taxonomy" id="362788"/>
    <lineage>
        <taxon>Eukaryota</taxon>
        <taxon>Viridiplantae</taxon>
        <taxon>Streptophyta</taxon>
        <taxon>Embryophyta</taxon>
        <taxon>Tracheophyta</taxon>
        <taxon>Spermatophyta</taxon>
        <taxon>Magnoliopsida</taxon>
        <taxon>eudicotyledons</taxon>
        <taxon>Gunneridae</taxon>
        <taxon>Pentapetalae</taxon>
        <taxon>rosids</taxon>
        <taxon>fabids</taxon>
        <taxon>Fabales</taxon>
        <taxon>Fabaceae</taxon>
        <taxon>Caesalpinioideae</taxon>
        <taxon>Cassia clade</taxon>
        <taxon>Senna</taxon>
    </lineage>
</organism>
<dbReference type="Proteomes" id="UP000634136">
    <property type="component" value="Unassembled WGS sequence"/>
</dbReference>
<dbReference type="PANTHER" id="PTHR34798">
    <property type="entry name" value="PROTEIN TIME FOR COFFEE"/>
    <property type="match status" value="1"/>
</dbReference>
<feature type="compositionally biased region" description="Basic and acidic residues" evidence="1">
    <location>
        <begin position="399"/>
        <end position="416"/>
    </location>
</feature>
<feature type="region of interest" description="Disordered" evidence="1">
    <location>
        <begin position="976"/>
        <end position="1004"/>
    </location>
</feature>
<feature type="compositionally biased region" description="Low complexity" evidence="1">
    <location>
        <begin position="1355"/>
        <end position="1366"/>
    </location>
</feature>
<feature type="compositionally biased region" description="Basic and acidic residues" evidence="1">
    <location>
        <begin position="256"/>
        <end position="270"/>
    </location>
</feature>
<feature type="compositionally biased region" description="Low complexity" evidence="1">
    <location>
        <begin position="866"/>
        <end position="887"/>
    </location>
</feature>
<feature type="region of interest" description="Disordered" evidence="1">
    <location>
        <begin position="866"/>
        <end position="924"/>
    </location>
</feature>
<feature type="region of interest" description="Disordered" evidence="1">
    <location>
        <begin position="179"/>
        <end position="223"/>
    </location>
</feature>
<reference evidence="2" key="1">
    <citation type="submission" date="2020-09" db="EMBL/GenBank/DDBJ databases">
        <title>Genome-Enabled Discovery of Anthraquinone Biosynthesis in Senna tora.</title>
        <authorList>
            <person name="Kang S.-H."/>
            <person name="Pandey R.P."/>
            <person name="Lee C.-M."/>
            <person name="Sim J.-S."/>
            <person name="Jeong J.-T."/>
            <person name="Choi B.-S."/>
            <person name="Jung M."/>
            <person name="Ginzburg D."/>
            <person name="Zhao K."/>
            <person name="Won S.Y."/>
            <person name="Oh T.-J."/>
            <person name="Yu Y."/>
            <person name="Kim N.-H."/>
            <person name="Lee O.R."/>
            <person name="Lee T.-H."/>
            <person name="Bashyal P."/>
            <person name="Kim T.-S."/>
            <person name="Lee W.-H."/>
            <person name="Kawkins C."/>
            <person name="Kim C.-K."/>
            <person name="Kim J.S."/>
            <person name="Ahn B.O."/>
            <person name="Rhee S.Y."/>
            <person name="Sohng J.K."/>
        </authorList>
    </citation>
    <scope>NUCLEOTIDE SEQUENCE</scope>
    <source>
        <tissue evidence="2">Leaf</tissue>
    </source>
</reference>
<sequence>MDRNRDTRRTTSMVANGLSRRRHRTNSLRDSPDEDGLLDLQEPASKRRRGDRLMHGSNREDGGEDSSEESVNDDKEDEDDDVGLGVAGASVRMLPLNPSPLLSSSSLSNHRKSYPQAKDFRAPPTWKAADEMIGVSVPRKARSASTKRLHECWASNGGIMGEQIHRQTSTSPVRTGVAAIGMGLSPSPASPSSSNASVRKKIKPNGPKLRPPKSSSKSSSAQDEIEIEIAEVLYGMMRQPQGISKQEASANDLLKFDSRDTNKSSGDGKSRVSSPISNSQSAPPLSSSVPPQNSSSSIAPVSAIAAPKRKSPRPVKYEDENPTNFAVRDSPISSTTKAESDQLSKVEACSPNFDKRAGHAPENGGVSYDLANSHVVPATSEPQPESIKLESNMSSDSKPVTEESERQDEGLSREEPQSSQKESTVPKLDDDREDVKVTKAKPNMSENGNQREEKFQIDLMAPPPPLRSSPERDVEINFVAGDPKSRAVEVEMEAKPMVKEDEKSQKMNRDEAVAVDTEKKRVVTEETDSQKPANVQKERSIELQIDLEKVDKDSGNGNMGGKRHEQNLQRLQQQPNSEKPVHSSSVPLPMSVPSWPGGLPPMGYMAPLPGVVSMDGTTVSSAAIPPPHLLFNQPRPKKCATHCYIARTISYHQQIVRMNPFWPAAAGSASLYGAKPCNLNVVPSTELQGNIGNKVANSVQDKGHNLAIFPGHIGKEKGSQATSMENAQRKQMLLQQALPPGAPSNMMHSPAFIFPLNQQQVPAAMSVRPGSVKSLPATGNGVSSSSTSNAGPGSTSTTGAAAAAPTMSFSYPTMPGNETQYVAILQNNAYPFPIPAHVGGPPAYRGTHAQALPFFNGSFYPSQMLHPSQLQQQQLPAQSQQNQQGLQNTSMSNGSSSAQKHLQNQQQKPNPSSSKNQPSQPLQYTGTKAGVEASQAFAMSFASINGATTATGLDLPSIAQNHPIMQSHNFQIMTAQAAQQKKNYRASEEGKNGGDSNPDEDMKTMPGKVSATVGQSITFSKPDVSDPSISAMNGNTVIESSARTFNLGPTPSRASTSVMSAALNNSAVSSQQQFQPNQQQQIILMQKQLQFAATARSKTPSTSNGSVYSDHLPSASSVATKFTNAVSAYPQNLAQSSGIAAQAPQWKNSVRPATTQSPSSMATTPPSSVKTVPQQQARSQQAHTQISFAANPKSSTATQGHPSVSTHSPSHPVMGSSPTTSSVSKSAGSPRTTSTSTGNKVGQASSLSTQQPKSSQAIQSQKSSPVGGRNVPSILSGPQLTPSSSTGVKAQLPQQQQQQQQQQISKHTLQQAQLFFSNAYMHPQASQSSNSTSTTSAASGYYLQRRGPDSHMPRSSSGTSSNGTLSLCPTVTVVNTSSTDSSKVAAASHTKGGGLPTQGFMHPAHFAAAQSSGNHHQFVHAGFPYAVPATVQVKPAEQKQPAGE</sequence>
<feature type="compositionally biased region" description="Acidic residues" evidence="1">
    <location>
        <begin position="62"/>
        <end position="82"/>
    </location>
</feature>
<comment type="caution">
    <text evidence="2">The sequence shown here is derived from an EMBL/GenBank/DDBJ whole genome shotgun (WGS) entry which is preliminary data.</text>
</comment>
<protein>
    <submittedName>
        <fullName evidence="2">Protein TIME FOR COFFEE isoform X2</fullName>
    </submittedName>
</protein>
<feature type="compositionally biased region" description="Low complexity" evidence="1">
    <location>
        <begin position="95"/>
        <end position="108"/>
    </location>
</feature>
<feature type="region of interest" description="Disordered" evidence="1">
    <location>
        <begin position="487"/>
        <end position="563"/>
    </location>
</feature>
<feature type="compositionally biased region" description="Basic and acidic residues" evidence="1">
    <location>
        <begin position="427"/>
        <end position="437"/>
    </location>
</feature>
<accession>A0A834X3M2</accession>
<evidence type="ECO:0000313" key="2">
    <source>
        <dbReference type="EMBL" id="KAF7837274.1"/>
    </source>
</evidence>
<proteinExistence type="predicted"/>
<evidence type="ECO:0000256" key="1">
    <source>
        <dbReference type="SAM" id="MobiDB-lite"/>
    </source>
</evidence>
<feature type="compositionally biased region" description="Low complexity" evidence="1">
    <location>
        <begin position="777"/>
        <end position="800"/>
    </location>
</feature>
<feature type="compositionally biased region" description="Low complexity" evidence="1">
    <location>
        <begin position="1152"/>
        <end position="1185"/>
    </location>
</feature>
<feature type="region of interest" description="Disordered" evidence="1">
    <location>
        <begin position="1"/>
        <end position="83"/>
    </location>
</feature>
<feature type="region of interest" description="Disordered" evidence="1">
    <location>
        <begin position="1140"/>
        <end position="1306"/>
    </location>
</feature>
<feature type="compositionally biased region" description="Low complexity" evidence="1">
    <location>
        <begin position="902"/>
        <end position="923"/>
    </location>
</feature>
<dbReference type="EMBL" id="JAAIUW010000003">
    <property type="protein sequence ID" value="KAF7837274.1"/>
    <property type="molecule type" value="Genomic_DNA"/>
</dbReference>
<feature type="compositionally biased region" description="Basic and acidic residues" evidence="1">
    <location>
        <begin position="51"/>
        <end position="61"/>
    </location>
</feature>
<name>A0A834X3M2_9FABA</name>
<feature type="compositionally biased region" description="Polar residues" evidence="1">
    <location>
        <begin position="389"/>
        <end position="398"/>
    </location>
</feature>
<feature type="compositionally biased region" description="Polar residues" evidence="1">
    <location>
        <begin position="1186"/>
        <end position="1200"/>
    </location>
</feature>
<feature type="region of interest" description="Disordered" evidence="1">
    <location>
        <begin position="256"/>
        <end position="455"/>
    </location>
</feature>
<feature type="region of interest" description="Disordered" evidence="1">
    <location>
        <begin position="1343"/>
        <end position="1366"/>
    </location>
</feature>
<evidence type="ECO:0000313" key="3">
    <source>
        <dbReference type="Proteomes" id="UP000634136"/>
    </source>
</evidence>
<feature type="compositionally biased region" description="Low complexity" evidence="1">
    <location>
        <begin position="1250"/>
        <end position="1265"/>
    </location>
</feature>
<dbReference type="GO" id="GO:0005634">
    <property type="term" value="C:nucleus"/>
    <property type="evidence" value="ECO:0007669"/>
    <property type="project" value="TreeGrafter"/>
</dbReference>
<dbReference type="GO" id="GO:0042752">
    <property type="term" value="P:regulation of circadian rhythm"/>
    <property type="evidence" value="ECO:0007669"/>
    <property type="project" value="InterPro"/>
</dbReference>
<feature type="compositionally biased region" description="Polar residues" evidence="1">
    <location>
        <begin position="1276"/>
        <end position="1288"/>
    </location>
</feature>
<dbReference type="InterPro" id="IPR039317">
    <property type="entry name" value="TIC"/>
</dbReference>
<feature type="compositionally biased region" description="Basic and acidic residues" evidence="1">
    <location>
        <begin position="536"/>
        <end position="554"/>
    </location>
</feature>